<gene>
    <name evidence="2" type="ORF">BOTNAR_0170g00250</name>
</gene>
<dbReference type="EMBL" id="PQXJ01000170">
    <property type="protein sequence ID" value="TGO59048.1"/>
    <property type="molecule type" value="Genomic_DNA"/>
</dbReference>
<sequence>MVEGEEREEIVEEIVEEDNVGEIGPAVEEDDNGRIDEGGAIEEEDAGAEYVVVDNEEYDGETDVEEEDRAADETDD</sequence>
<evidence type="ECO:0000256" key="1">
    <source>
        <dbReference type="SAM" id="MobiDB-lite"/>
    </source>
</evidence>
<comment type="caution">
    <text evidence="2">The sequence shown here is derived from an EMBL/GenBank/DDBJ whole genome shotgun (WGS) entry which is preliminary data.</text>
</comment>
<feature type="region of interest" description="Disordered" evidence="1">
    <location>
        <begin position="24"/>
        <end position="76"/>
    </location>
</feature>
<dbReference type="Proteomes" id="UP000297452">
    <property type="component" value="Unassembled WGS sequence"/>
</dbReference>
<protein>
    <submittedName>
        <fullName evidence="2">Uncharacterized protein</fullName>
    </submittedName>
</protein>
<accession>A0A4Z1IC18</accession>
<name>A0A4Z1IC18_9HELO</name>
<feature type="compositionally biased region" description="Acidic residues" evidence="1">
    <location>
        <begin position="54"/>
        <end position="76"/>
    </location>
</feature>
<keyword evidence="3" id="KW-1185">Reference proteome</keyword>
<proteinExistence type="predicted"/>
<reference evidence="2 3" key="1">
    <citation type="submission" date="2017-12" db="EMBL/GenBank/DDBJ databases">
        <title>Comparative genomics of Botrytis spp.</title>
        <authorList>
            <person name="Valero-Jimenez C.A."/>
            <person name="Tapia P."/>
            <person name="Veloso J."/>
            <person name="Silva-Moreno E."/>
            <person name="Staats M."/>
            <person name="Valdes J.H."/>
            <person name="Van Kan J.A.L."/>
        </authorList>
    </citation>
    <scope>NUCLEOTIDE SEQUENCE [LARGE SCALE GENOMIC DNA]</scope>
    <source>
        <strain evidence="2 3">MUCL2120</strain>
    </source>
</reference>
<dbReference type="AlphaFoldDB" id="A0A4Z1IC18"/>
<evidence type="ECO:0000313" key="2">
    <source>
        <dbReference type="EMBL" id="TGO59048.1"/>
    </source>
</evidence>
<organism evidence="2 3">
    <name type="scientific">Botryotinia narcissicola</name>
    <dbReference type="NCBI Taxonomy" id="278944"/>
    <lineage>
        <taxon>Eukaryota</taxon>
        <taxon>Fungi</taxon>
        <taxon>Dikarya</taxon>
        <taxon>Ascomycota</taxon>
        <taxon>Pezizomycotina</taxon>
        <taxon>Leotiomycetes</taxon>
        <taxon>Helotiales</taxon>
        <taxon>Sclerotiniaceae</taxon>
        <taxon>Botryotinia</taxon>
    </lineage>
</organism>
<evidence type="ECO:0000313" key="3">
    <source>
        <dbReference type="Proteomes" id="UP000297452"/>
    </source>
</evidence>